<dbReference type="PANTHER" id="PTHR11941:SF54">
    <property type="entry name" value="ENOYL-COA HYDRATASE, MITOCHONDRIAL"/>
    <property type="match status" value="1"/>
</dbReference>
<evidence type="ECO:0000313" key="1">
    <source>
        <dbReference type="EMBL" id="GAA5167689.1"/>
    </source>
</evidence>
<organism evidence="1 2">
    <name type="scientific">Pseudonocardia eucalypti</name>
    <dbReference type="NCBI Taxonomy" id="648755"/>
    <lineage>
        <taxon>Bacteria</taxon>
        <taxon>Bacillati</taxon>
        <taxon>Actinomycetota</taxon>
        <taxon>Actinomycetes</taxon>
        <taxon>Pseudonocardiales</taxon>
        <taxon>Pseudonocardiaceae</taxon>
        <taxon>Pseudonocardia</taxon>
    </lineage>
</organism>
<dbReference type="CDD" id="cd06558">
    <property type="entry name" value="crotonase-like"/>
    <property type="match status" value="1"/>
</dbReference>
<comment type="caution">
    <text evidence="1">The sequence shown here is derived from an EMBL/GenBank/DDBJ whole genome shotgun (WGS) entry which is preliminary data.</text>
</comment>
<dbReference type="RefSeq" id="WP_185065262.1">
    <property type="nucleotide sequence ID" value="NZ_BAABJP010000039.1"/>
</dbReference>
<dbReference type="Pfam" id="PF00378">
    <property type="entry name" value="ECH_1"/>
    <property type="match status" value="1"/>
</dbReference>
<dbReference type="NCBIfam" id="NF004858">
    <property type="entry name" value="PRK06213.1"/>
    <property type="match status" value="1"/>
</dbReference>
<dbReference type="SUPFAM" id="SSF52096">
    <property type="entry name" value="ClpP/crotonase"/>
    <property type="match status" value="1"/>
</dbReference>
<dbReference type="InterPro" id="IPR001753">
    <property type="entry name" value="Enoyl-CoA_hydra/iso"/>
</dbReference>
<evidence type="ECO:0000313" key="2">
    <source>
        <dbReference type="Proteomes" id="UP001428817"/>
    </source>
</evidence>
<protein>
    <submittedName>
        <fullName evidence="1">Crotonase/enoyl-CoA hydratase family protein</fullName>
    </submittedName>
</protein>
<sequence length="231" mass="24478">MTVDYRFANSIATLTMDDGKVNALSTARFAELNHVLDRAERQAEAVVLTGRPGVFSAGFDLPVLRAGGVDATTMLRAGFETAARLLAFPVPVVVAGTGHAMAMGLFLLLGGDYRIVADGDYKLAANEVAIGLTMPRTAVEILRLRLSPAAFQRAVALSETFGPYNAVLAGLADRVVAAEELSAVAHELAGQMRGLDREAHLASKLRARAGALAAIREAIERDTAEPLPVRR</sequence>
<dbReference type="PANTHER" id="PTHR11941">
    <property type="entry name" value="ENOYL-COA HYDRATASE-RELATED"/>
    <property type="match status" value="1"/>
</dbReference>
<name>A0ABP9QUB9_9PSEU</name>
<gene>
    <name evidence="1" type="ORF">GCM10023321_60670</name>
</gene>
<proteinExistence type="predicted"/>
<dbReference type="EMBL" id="BAABJP010000039">
    <property type="protein sequence ID" value="GAA5167689.1"/>
    <property type="molecule type" value="Genomic_DNA"/>
</dbReference>
<accession>A0ABP9QUB9</accession>
<keyword evidence="2" id="KW-1185">Reference proteome</keyword>
<dbReference type="Proteomes" id="UP001428817">
    <property type="component" value="Unassembled WGS sequence"/>
</dbReference>
<dbReference type="Gene3D" id="3.90.226.10">
    <property type="entry name" value="2-enoyl-CoA Hydratase, Chain A, domain 1"/>
    <property type="match status" value="1"/>
</dbReference>
<dbReference type="InterPro" id="IPR029045">
    <property type="entry name" value="ClpP/crotonase-like_dom_sf"/>
</dbReference>
<reference evidence="2" key="1">
    <citation type="journal article" date="2019" name="Int. J. Syst. Evol. Microbiol.">
        <title>The Global Catalogue of Microorganisms (GCM) 10K type strain sequencing project: providing services to taxonomists for standard genome sequencing and annotation.</title>
        <authorList>
            <consortium name="The Broad Institute Genomics Platform"/>
            <consortium name="The Broad Institute Genome Sequencing Center for Infectious Disease"/>
            <person name="Wu L."/>
            <person name="Ma J."/>
        </authorList>
    </citation>
    <scope>NUCLEOTIDE SEQUENCE [LARGE SCALE GENOMIC DNA]</scope>
    <source>
        <strain evidence="2">JCM 18303</strain>
    </source>
</reference>